<dbReference type="EMBL" id="JBANRG010000003">
    <property type="protein sequence ID" value="KAK7469012.1"/>
    <property type="molecule type" value="Genomic_DNA"/>
</dbReference>
<dbReference type="PROSITE" id="PS50011">
    <property type="entry name" value="PROTEIN_KINASE_DOM"/>
    <property type="match status" value="1"/>
</dbReference>
<proteinExistence type="predicted"/>
<sequence length="1032" mass="115614">MEPINPTDSSSDVFSFTSDEELSRRLRFVKENGCGNWGSVWLCEPKSKEVLSSEHPFDRTLKRHFAVKLVHRDKESKTSAARVKSLWNEMKIVRRFKTDSHPAIISFYSFLLTPSYALITMAYHPDLVTVQVSESHARVWFRYLLSAVEFLHKRGVVHNDIKPANILLSAKGVPILCDFGFAEAYDLNSTSAFHSKFAYGTPEYLAPERARGIPHDTRKSDVWSLGITFFEILVGRTPFEESDQEQCLSQDDLQKYWSRTLRGKWVGTWKMSKGIERLIKRMLSPNADLRCTATEAMRDIYWMQDTSSSHRRSSSYTSTIVFEKDLSKLADMTPPRLHSPRNSRPESPLSPPGLSPKSDDTPHRTVTKSKSQPKVNARAQVPARKRVPIPNAADLSPIKASPPTSPSNSTPSHGRVTSIRSSPNKRPPLAALGSRGRGNVPSARIPVQPSIDKLAEKHRGRMLSDLVGPNPHARKGKGKENHVSQRVRDWERERERLREMSRLEELEKDTETEQETESEVPQERKEDFGRNIVNLTETPVSAPASSTYLPEVVVSPSEETVPRPARNGFKHRVRSSIDKTMQRYKPTTLRGHGRQISVDQPDDLESRGDQTERESWEDEDVDRQAKSSLPVVRHFVHNERVAAENRADRMSLWMRNVEQVVEDARQNFNSGKESPLPPLPLPPASRSTSGNNRSNRSSRLPRKILAASQIFDQSFSPDSADQSMSSYVTSVYASSSNPGSSPKPNEDNAKTNEKPSEMQTPPRRRATVSTRSPEPLVGPEVIVSSAEDATPSKRTEKSRSHADLLQLRIAPMSPLLDPATRHKLSPEPTPSPRLSALVDRDLFVAPPKGSNNIDLSDDSASSTPVVGSKSLDELTSSPLRVEPYPQRNISAPGSQIPDTPTQRRVENVYDRFLMATSGVKRVGKGYQSDNVGPVHNTIGHSNPVNNRQNHRAFYSVRKPMPPPVSSEDHLRQPDSRRESVSVDELGLMTYHGPGTVSPNGKEDGKTTITLVRRAFKAMVPGKTMNRRISRLN</sequence>
<evidence type="ECO:0000259" key="2">
    <source>
        <dbReference type="PROSITE" id="PS50011"/>
    </source>
</evidence>
<feature type="compositionally biased region" description="Basic and acidic residues" evidence="1">
    <location>
        <begin position="604"/>
        <end position="614"/>
    </location>
</feature>
<feature type="region of interest" description="Disordered" evidence="1">
    <location>
        <begin position="583"/>
        <end position="625"/>
    </location>
</feature>
<dbReference type="Pfam" id="PF00069">
    <property type="entry name" value="Pkinase"/>
    <property type="match status" value="1"/>
</dbReference>
<dbReference type="InterPro" id="IPR011009">
    <property type="entry name" value="Kinase-like_dom_sf"/>
</dbReference>
<evidence type="ECO:0000313" key="3">
    <source>
        <dbReference type="EMBL" id="KAK7469012.1"/>
    </source>
</evidence>
<feature type="compositionally biased region" description="Low complexity" evidence="1">
    <location>
        <begin position="685"/>
        <end position="698"/>
    </location>
</feature>
<feature type="region of interest" description="Disordered" evidence="1">
    <location>
        <begin position="668"/>
        <end position="701"/>
    </location>
</feature>
<organism evidence="3 4">
    <name type="scientific">Marasmiellus scandens</name>
    <dbReference type="NCBI Taxonomy" id="2682957"/>
    <lineage>
        <taxon>Eukaryota</taxon>
        <taxon>Fungi</taxon>
        <taxon>Dikarya</taxon>
        <taxon>Basidiomycota</taxon>
        <taxon>Agaricomycotina</taxon>
        <taxon>Agaricomycetes</taxon>
        <taxon>Agaricomycetidae</taxon>
        <taxon>Agaricales</taxon>
        <taxon>Marasmiineae</taxon>
        <taxon>Omphalotaceae</taxon>
        <taxon>Marasmiellus</taxon>
    </lineage>
</organism>
<evidence type="ECO:0000256" key="1">
    <source>
        <dbReference type="SAM" id="MobiDB-lite"/>
    </source>
</evidence>
<feature type="compositionally biased region" description="Basic and acidic residues" evidence="1">
    <location>
        <begin position="790"/>
        <end position="802"/>
    </location>
</feature>
<feature type="region of interest" description="Disordered" evidence="1">
    <location>
        <begin position="849"/>
        <end position="878"/>
    </location>
</feature>
<dbReference type="Gene3D" id="1.10.510.10">
    <property type="entry name" value="Transferase(Phosphotransferase) domain 1"/>
    <property type="match status" value="1"/>
</dbReference>
<feature type="region of interest" description="Disordered" evidence="1">
    <location>
        <begin position="465"/>
        <end position="528"/>
    </location>
</feature>
<dbReference type="PANTHER" id="PTHR24348:SF68">
    <property type="entry name" value="SERINE_THREONINE-PROTEIN KINASE ATG1C"/>
    <property type="match status" value="1"/>
</dbReference>
<dbReference type="SUPFAM" id="SSF56112">
    <property type="entry name" value="Protein kinase-like (PK-like)"/>
    <property type="match status" value="1"/>
</dbReference>
<dbReference type="PANTHER" id="PTHR24348">
    <property type="entry name" value="SERINE/THREONINE-PROTEIN KINASE UNC-51-RELATED"/>
    <property type="match status" value="1"/>
</dbReference>
<comment type="caution">
    <text evidence="3">The sequence shown here is derived from an EMBL/GenBank/DDBJ whole genome shotgun (WGS) entry which is preliminary data.</text>
</comment>
<gene>
    <name evidence="3" type="ORF">VKT23_003508</name>
</gene>
<dbReference type="InterPro" id="IPR000719">
    <property type="entry name" value="Prot_kinase_dom"/>
</dbReference>
<dbReference type="Proteomes" id="UP001498398">
    <property type="component" value="Unassembled WGS sequence"/>
</dbReference>
<dbReference type="CDD" id="cd14014">
    <property type="entry name" value="STKc_PknB_like"/>
    <property type="match status" value="1"/>
</dbReference>
<feature type="compositionally biased region" description="Basic and acidic residues" evidence="1">
    <location>
        <begin position="744"/>
        <end position="756"/>
    </location>
</feature>
<feature type="region of interest" description="Disordered" evidence="1">
    <location>
        <begin position="327"/>
        <end position="445"/>
    </location>
</feature>
<feature type="region of interest" description="Disordered" evidence="1">
    <location>
        <begin position="959"/>
        <end position="980"/>
    </location>
</feature>
<name>A0ABR1JZS6_9AGAR</name>
<dbReference type="PROSITE" id="PS00108">
    <property type="entry name" value="PROTEIN_KINASE_ST"/>
    <property type="match status" value="1"/>
</dbReference>
<feature type="domain" description="Protein kinase" evidence="2">
    <location>
        <begin position="26"/>
        <end position="302"/>
    </location>
</feature>
<protein>
    <recommendedName>
        <fullName evidence="2">Protein kinase domain-containing protein</fullName>
    </recommendedName>
</protein>
<reference evidence="3 4" key="1">
    <citation type="submission" date="2024-01" db="EMBL/GenBank/DDBJ databases">
        <title>A draft genome for the cacao thread blight pathogen Marasmiellus scandens.</title>
        <authorList>
            <person name="Baruah I.K."/>
            <person name="Leung J."/>
            <person name="Bukari Y."/>
            <person name="Amoako-Attah I."/>
            <person name="Meinhardt L.W."/>
            <person name="Bailey B.A."/>
            <person name="Cohen S.P."/>
        </authorList>
    </citation>
    <scope>NUCLEOTIDE SEQUENCE [LARGE SCALE GENOMIC DNA]</scope>
    <source>
        <strain evidence="3 4">GH-19</strain>
    </source>
</reference>
<evidence type="ECO:0000313" key="4">
    <source>
        <dbReference type="Proteomes" id="UP001498398"/>
    </source>
</evidence>
<feature type="compositionally biased region" description="Basic and acidic residues" evidence="1">
    <location>
        <begin position="478"/>
        <end position="511"/>
    </location>
</feature>
<feature type="compositionally biased region" description="Basic and acidic residues" evidence="1">
    <location>
        <begin position="966"/>
        <end position="980"/>
    </location>
</feature>
<dbReference type="InterPro" id="IPR008271">
    <property type="entry name" value="Ser/Thr_kinase_AS"/>
</dbReference>
<feature type="compositionally biased region" description="Low complexity" evidence="1">
    <location>
        <begin position="731"/>
        <end position="743"/>
    </location>
</feature>
<accession>A0ABR1JZS6</accession>
<keyword evidence="4" id="KW-1185">Reference proteome</keyword>
<dbReference type="SMART" id="SM00220">
    <property type="entry name" value="S_TKc"/>
    <property type="match status" value="1"/>
</dbReference>
<feature type="compositionally biased region" description="Polar residues" evidence="1">
    <location>
        <begin position="849"/>
        <end position="865"/>
    </location>
</feature>
<dbReference type="InterPro" id="IPR045269">
    <property type="entry name" value="Atg1-like"/>
</dbReference>
<feature type="region of interest" description="Disordered" evidence="1">
    <location>
        <begin position="731"/>
        <end position="834"/>
    </location>
</feature>